<keyword evidence="9" id="KW-1185">Reference proteome</keyword>
<feature type="compositionally biased region" description="Low complexity" evidence="6">
    <location>
        <begin position="391"/>
        <end position="408"/>
    </location>
</feature>
<dbReference type="PANTHER" id="PTHR44329">
    <property type="entry name" value="SERINE/THREONINE-PROTEIN KINASE TNNI3K-RELATED"/>
    <property type="match status" value="1"/>
</dbReference>
<keyword evidence="1 5" id="KW-0418">Kinase</keyword>
<evidence type="ECO:0000313" key="9">
    <source>
        <dbReference type="Proteomes" id="UP000265140"/>
    </source>
</evidence>
<evidence type="ECO:0000259" key="7">
    <source>
        <dbReference type="PROSITE" id="PS50011"/>
    </source>
</evidence>
<keyword evidence="1 5" id="KW-0808">Transferase</keyword>
<reference evidence="8" key="2">
    <citation type="submission" date="2020-02" db="EMBL/GenBank/DDBJ databases">
        <title>Esox lucius (northern pike) genome, fEsoLuc1, primary haplotype.</title>
        <authorList>
            <person name="Myers G."/>
            <person name="Karagic N."/>
            <person name="Meyer A."/>
            <person name="Pippel M."/>
            <person name="Reichard M."/>
            <person name="Winkler S."/>
            <person name="Tracey A."/>
            <person name="Sims Y."/>
            <person name="Howe K."/>
            <person name="Rhie A."/>
            <person name="Formenti G."/>
            <person name="Durbin R."/>
            <person name="Fedrigo O."/>
            <person name="Jarvis E.D."/>
        </authorList>
    </citation>
    <scope>NUCLEOTIDE SEQUENCE [LARGE SCALE GENOMIC DNA]</scope>
</reference>
<feature type="region of interest" description="Disordered" evidence="6">
    <location>
        <begin position="450"/>
        <end position="478"/>
    </location>
</feature>
<feature type="region of interest" description="Disordered" evidence="6">
    <location>
        <begin position="322"/>
        <end position="426"/>
    </location>
</feature>
<evidence type="ECO:0000256" key="5">
    <source>
        <dbReference type="RuleBase" id="RU000304"/>
    </source>
</evidence>
<dbReference type="Bgee" id="ENSELUG00000009041">
    <property type="expression patterns" value="Expressed in spleen and 14 other cell types or tissues"/>
</dbReference>
<dbReference type="PROSITE" id="PS00108">
    <property type="entry name" value="PROTEIN_KINASE_ST"/>
    <property type="match status" value="1"/>
</dbReference>
<organism evidence="8 9">
    <name type="scientific">Esox lucius</name>
    <name type="common">Northern pike</name>
    <dbReference type="NCBI Taxonomy" id="8010"/>
    <lineage>
        <taxon>Eukaryota</taxon>
        <taxon>Metazoa</taxon>
        <taxon>Chordata</taxon>
        <taxon>Craniata</taxon>
        <taxon>Vertebrata</taxon>
        <taxon>Euteleostomi</taxon>
        <taxon>Actinopterygii</taxon>
        <taxon>Neopterygii</taxon>
        <taxon>Teleostei</taxon>
        <taxon>Protacanthopterygii</taxon>
        <taxon>Esociformes</taxon>
        <taxon>Esocidae</taxon>
        <taxon>Esox</taxon>
    </lineage>
</organism>
<evidence type="ECO:0000256" key="6">
    <source>
        <dbReference type="SAM" id="MobiDB-lite"/>
    </source>
</evidence>
<dbReference type="OrthoDB" id="4062651at2759"/>
<dbReference type="InterPro" id="IPR000719">
    <property type="entry name" value="Prot_kinase_dom"/>
</dbReference>
<feature type="compositionally biased region" description="Polar residues" evidence="6">
    <location>
        <begin position="409"/>
        <end position="426"/>
    </location>
</feature>
<keyword evidence="1 5" id="KW-0723">Serine/threonine-protein kinase</keyword>
<feature type="compositionally biased region" description="Polar residues" evidence="6">
    <location>
        <begin position="366"/>
        <end position="383"/>
    </location>
</feature>
<dbReference type="InterPro" id="IPR051681">
    <property type="entry name" value="Ser/Thr_Kinases-Pseudokinases"/>
</dbReference>
<reference evidence="8" key="4">
    <citation type="submission" date="2025-09" db="UniProtKB">
        <authorList>
            <consortium name="Ensembl"/>
        </authorList>
    </citation>
    <scope>IDENTIFICATION</scope>
</reference>
<sequence>MELSCFPVPVLIGDDSLQTWCVIGSGGFGQIHKARHVEWGLDVAIKLLHCNDGSSSSLLREAHLMRQGGSPYVLRILGIYQGHPPVAGLSSQLGLVMEFMERGSLATLQEHLSSPPPWPLSFRLAHEVALGMNFLHHLNPSLLHLDLKPNNVLLDDSLHAKLTDFGLARVYHSLSKANRKDMGEEVGTLSYMPPESFDIKYKPTRSSDVYSYGILLWSIITGEEPYRYVLPSIVRFRIPQGDRPPLESVNTDQAEGLVDLVGLMERCWHQKPTERPSFLDCLAVTERVYENHKQGINDAVYQVKKILDSGSITSAVSNLRLSPGSQPPVCPVVPQYVHTGPPPTQETAGGLTAKQKPKGTKHSLPYPTTVSSADQKPSTNPKSKISPPLPQQIASLSASSQSPAGPLQRQHSTPVPASHSTGGTGIFMSNVTGLQIGNNNHMYIGTVPHRKRHRNPTAPSSVNLPGAQPRSTKGPEPS</sequence>
<reference evidence="8" key="3">
    <citation type="submission" date="2025-08" db="UniProtKB">
        <authorList>
            <consortium name="Ensembl"/>
        </authorList>
    </citation>
    <scope>IDENTIFICATION</scope>
</reference>
<dbReference type="Ensembl" id="ENSELUT00000005640.3">
    <property type="protein sequence ID" value="ENSELUP00000008394.2"/>
    <property type="gene ID" value="ENSELUG00000009041.3"/>
</dbReference>
<dbReference type="InterPro" id="IPR011009">
    <property type="entry name" value="Kinase-like_dom_sf"/>
</dbReference>
<dbReference type="GO" id="GO:0004706">
    <property type="term" value="F:JUN kinase kinase kinase activity"/>
    <property type="evidence" value="ECO:0007669"/>
    <property type="project" value="TreeGrafter"/>
</dbReference>
<dbReference type="AlphaFoldDB" id="A0A3P8XYF2"/>
<reference evidence="9" key="1">
    <citation type="journal article" date="2014" name="PLoS ONE">
        <title>The genome and linkage map of the northern pike (Esox lucius): conserved synteny revealed between the salmonid sister group and the Neoteleostei.</title>
        <authorList>
            <person name="Rondeau E.B."/>
            <person name="Minkley D.R."/>
            <person name="Leong J.S."/>
            <person name="Messmer A.M."/>
            <person name="Jantzen J.R."/>
            <person name="von Schalburg K.R."/>
            <person name="Lemon C."/>
            <person name="Bird N.H."/>
            <person name="Koop B.F."/>
        </authorList>
    </citation>
    <scope>NUCLEOTIDE SEQUENCE</scope>
</reference>
<feature type="binding site" evidence="4">
    <location>
        <position position="46"/>
    </location>
    <ligand>
        <name>ATP</name>
        <dbReference type="ChEBI" id="CHEBI:30616"/>
    </ligand>
</feature>
<dbReference type="PROSITE" id="PS50011">
    <property type="entry name" value="PROTEIN_KINASE_DOM"/>
    <property type="match status" value="1"/>
</dbReference>
<dbReference type="Gene3D" id="1.10.510.10">
    <property type="entry name" value="Transferase(Phosphotransferase) domain 1"/>
    <property type="match status" value="1"/>
</dbReference>
<protein>
    <recommendedName>
        <fullName evidence="7">Protein kinase domain-containing protein</fullName>
    </recommendedName>
</protein>
<evidence type="ECO:0000256" key="1">
    <source>
        <dbReference type="ARBA" id="ARBA00022527"/>
    </source>
</evidence>
<dbReference type="PROSITE" id="PS00107">
    <property type="entry name" value="PROTEIN_KINASE_ATP"/>
    <property type="match status" value="1"/>
</dbReference>
<dbReference type="RefSeq" id="XP_010902058.2">
    <property type="nucleotide sequence ID" value="XM_010903756.3"/>
</dbReference>
<dbReference type="InterPro" id="IPR001245">
    <property type="entry name" value="Ser-Thr/Tyr_kinase_cat_dom"/>
</dbReference>
<name>A0A3P8XYF2_ESOLU</name>
<keyword evidence="3 4" id="KW-0067">ATP-binding</keyword>
<evidence type="ECO:0000256" key="3">
    <source>
        <dbReference type="ARBA" id="ARBA00022840"/>
    </source>
</evidence>
<dbReference type="InterPro" id="IPR008271">
    <property type="entry name" value="Ser/Thr_kinase_AS"/>
</dbReference>
<keyword evidence="2 4" id="KW-0547">Nucleotide-binding</keyword>
<dbReference type="GO" id="GO:0005524">
    <property type="term" value="F:ATP binding"/>
    <property type="evidence" value="ECO:0007669"/>
    <property type="project" value="UniProtKB-UniRule"/>
</dbReference>
<dbReference type="Proteomes" id="UP000265140">
    <property type="component" value="Chromosome 24"/>
</dbReference>
<accession>A0A3P8XYF2</accession>
<proteinExistence type="inferred from homology"/>
<feature type="domain" description="Protein kinase" evidence="7">
    <location>
        <begin position="17"/>
        <end position="288"/>
    </location>
</feature>
<evidence type="ECO:0000256" key="2">
    <source>
        <dbReference type="ARBA" id="ARBA00022741"/>
    </source>
</evidence>
<dbReference type="SMART" id="SM00220">
    <property type="entry name" value="S_TKc"/>
    <property type="match status" value="1"/>
</dbReference>
<dbReference type="SUPFAM" id="SSF56112">
    <property type="entry name" value="Protein kinase-like (PK-like)"/>
    <property type="match status" value="1"/>
</dbReference>
<gene>
    <name evidence="8" type="primary">RIPK3</name>
</gene>
<dbReference type="InterPro" id="IPR017441">
    <property type="entry name" value="Protein_kinase_ATP_BS"/>
</dbReference>
<comment type="similarity">
    <text evidence="5">Belongs to the protein kinase superfamily.</text>
</comment>
<dbReference type="GeneTree" id="ENSGT00940000160206"/>
<dbReference type="GeneID" id="105030095"/>
<evidence type="ECO:0000256" key="4">
    <source>
        <dbReference type="PROSITE-ProRule" id="PRU10141"/>
    </source>
</evidence>
<evidence type="ECO:0000313" key="8">
    <source>
        <dbReference type="Ensembl" id="ENSELUP00000008394.2"/>
    </source>
</evidence>
<dbReference type="Pfam" id="PF07714">
    <property type="entry name" value="PK_Tyr_Ser-Thr"/>
    <property type="match status" value="1"/>
</dbReference>
<dbReference type="RefSeq" id="XP_019898649.2">
    <property type="nucleotide sequence ID" value="XM_020043090.2"/>
</dbReference>
<dbReference type="PANTHER" id="PTHR44329:SF297">
    <property type="entry name" value="RECEPTOR-INTERACTING SERINE_THREONINE-PROTEIN KINASE 3"/>
    <property type="match status" value="1"/>
</dbReference>